<dbReference type="Gene3D" id="2.40.70.10">
    <property type="entry name" value="Acid Proteases"/>
    <property type="match status" value="1"/>
</dbReference>
<dbReference type="InterPro" id="IPR001969">
    <property type="entry name" value="Aspartic_peptidase_AS"/>
</dbReference>
<dbReference type="Pfam" id="PF13650">
    <property type="entry name" value="Asp_protease_2"/>
    <property type="match status" value="1"/>
</dbReference>
<sequence>MALGLGHAPQRAIGYEDGKNMRNFLDLVEIDLVERGLEARQWGEELKRYLTGDALGYWLYLRRTGAPLTDWDYVRQQFCVRFCNITKERMKVMIAENVWQGDHNAYSARFEAIVFQGVPIAPDLLVGYYLANLPVEIYREITRGGTRKFADWQEAAAALATTGAPWRDSCEERLRFQRDLEDAKCRWANGGREPGLQLERNSRGNRRNDTTELRLATGPSFIPVSPDWGKKLLGREVQVNAGGQHVEENQQPLAVQSHAGTTLLIEEGLMRKRDHRTERVGDAAEWDCPQDTSTKEPQRWREHRAQEDTTSKGTLCGVGMTAILRVEVAGSQCEALLDTGASRSFISPGAVERLHLKVWRRPEECGFTVANGALLRIDRVVKGLTMLCGASRLSGDFLVGPVPYDLVVGLNNHRVAWYFQSDKLRTYVNGQWCDLPVVRANDVKQRNGSTQGMRQRTPVEQAYDILAKQVADMTREEAKALLRLPPKRYKSPSKGRRKAVVAALIQQATESTACIRHPLQGPYPILALPAMESNVALRLVEEWQGALCCVMVETSPPNLQQQYLKAPPAPALPDDEETSPWSTAKLE</sequence>
<dbReference type="EMBL" id="HG713294">
    <property type="protein sequence ID" value="CDJ53286.1"/>
    <property type="molecule type" value="Genomic_DNA"/>
</dbReference>
<reference evidence="2" key="1">
    <citation type="submission" date="2013-10" db="EMBL/GenBank/DDBJ databases">
        <title>Genomic analysis of the causative agents of coccidiosis in chickens.</title>
        <authorList>
            <person name="Reid A.J."/>
            <person name="Blake D."/>
            <person name="Billington K."/>
            <person name="Browne H."/>
            <person name="Dunn M."/>
            <person name="Hung S."/>
            <person name="Kawahara F."/>
            <person name="Miranda-Saavedra D."/>
            <person name="Mourier T."/>
            <person name="Nagra H."/>
            <person name="Otto T.D."/>
            <person name="Rawlings N."/>
            <person name="Sanchez A."/>
            <person name="Sanders M."/>
            <person name="Subramaniam C."/>
            <person name="Tay Y."/>
            <person name="Dear P."/>
            <person name="Doerig C."/>
            <person name="Gruber A."/>
            <person name="Parkinson J."/>
            <person name="Shirley M."/>
            <person name="Wan K.L."/>
            <person name="Berriman M."/>
            <person name="Tomley F."/>
            <person name="Pain A."/>
        </authorList>
    </citation>
    <scope>NUCLEOTIDE SEQUENCE [LARGE SCALE GENOMIC DNA]</scope>
    <source>
        <strain evidence="2">Houghton</strain>
    </source>
</reference>
<dbReference type="VEuPathDB" id="ToxoDB:EBH_0006850"/>
<dbReference type="AlphaFoldDB" id="U6LT03"/>
<gene>
    <name evidence="2" type="ORF">EBH_0006850</name>
</gene>
<feature type="region of interest" description="Disordered" evidence="1">
    <location>
        <begin position="278"/>
        <end position="308"/>
    </location>
</feature>
<dbReference type="Proteomes" id="UP000030750">
    <property type="component" value="Unassembled WGS sequence"/>
</dbReference>
<dbReference type="GO" id="GO:0004190">
    <property type="term" value="F:aspartic-type endopeptidase activity"/>
    <property type="evidence" value="ECO:0007669"/>
    <property type="project" value="InterPro"/>
</dbReference>
<reference evidence="2" key="2">
    <citation type="submission" date="2013-10" db="EMBL/GenBank/DDBJ databases">
        <authorList>
            <person name="Aslett M."/>
        </authorList>
    </citation>
    <scope>NUCLEOTIDE SEQUENCE [LARGE SCALE GENOMIC DNA]</scope>
    <source>
        <strain evidence="2">Houghton</strain>
    </source>
</reference>
<dbReference type="GO" id="GO:0006508">
    <property type="term" value="P:proteolysis"/>
    <property type="evidence" value="ECO:0007669"/>
    <property type="project" value="InterPro"/>
</dbReference>
<dbReference type="OrthoDB" id="10384428at2759"/>
<evidence type="ECO:0000256" key="1">
    <source>
        <dbReference type="SAM" id="MobiDB-lite"/>
    </source>
</evidence>
<feature type="region of interest" description="Disordered" evidence="1">
    <location>
        <begin position="561"/>
        <end position="587"/>
    </location>
</feature>
<keyword evidence="3" id="KW-1185">Reference proteome</keyword>
<evidence type="ECO:0000313" key="3">
    <source>
        <dbReference type="Proteomes" id="UP000030750"/>
    </source>
</evidence>
<proteinExistence type="predicted"/>
<name>U6LT03_9EIME</name>
<dbReference type="SUPFAM" id="SSF50630">
    <property type="entry name" value="Acid proteases"/>
    <property type="match status" value="1"/>
</dbReference>
<evidence type="ECO:0000313" key="2">
    <source>
        <dbReference type="EMBL" id="CDJ53286.1"/>
    </source>
</evidence>
<protein>
    <submittedName>
        <fullName evidence="2">Uncharacterized protein</fullName>
    </submittedName>
</protein>
<dbReference type="CDD" id="cd00303">
    <property type="entry name" value="retropepsin_like"/>
    <property type="match status" value="1"/>
</dbReference>
<organism evidence="2 3">
    <name type="scientific">Eimeria brunetti</name>
    <dbReference type="NCBI Taxonomy" id="51314"/>
    <lineage>
        <taxon>Eukaryota</taxon>
        <taxon>Sar</taxon>
        <taxon>Alveolata</taxon>
        <taxon>Apicomplexa</taxon>
        <taxon>Conoidasida</taxon>
        <taxon>Coccidia</taxon>
        <taxon>Eucoccidiorida</taxon>
        <taxon>Eimeriorina</taxon>
        <taxon>Eimeriidae</taxon>
        <taxon>Eimeria</taxon>
    </lineage>
</organism>
<accession>U6LT03</accession>
<feature type="compositionally biased region" description="Basic and acidic residues" evidence="1">
    <location>
        <begin position="293"/>
        <end position="308"/>
    </location>
</feature>
<dbReference type="PROSITE" id="PS00141">
    <property type="entry name" value="ASP_PROTEASE"/>
    <property type="match status" value="1"/>
</dbReference>
<dbReference type="InterPro" id="IPR021109">
    <property type="entry name" value="Peptidase_aspartic_dom_sf"/>
</dbReference>